<dbReference type="KEGG" id="hoh:Hoch_4911"/>
<dbReference type="EMBL" id="CP001804">
    <property type="protein sequence ID" value="ACY17400.1"/>
    <property type="molecule type" value="Genomic_DNA"/>
</dbReference>
<dbReference type="HOGENOM" id="CLU_340908_0_0_7"/>
<keyword evidence="4" id="KW-1185">Reference proteome</keyword>
<dbReference type="PROSITE" id="PS50005">
    <property type="entry name" value="TPR"/>
    <property type="match status" value="1"/>
</dbReference>
<feature type="region of interest" description="Disordered" evidence="2">
    <location>
        <begin position="294"/>
        <end position="411"/>
    </location>
</feature>
<dbReference type="Gene3D" id="1.25.40.10">
    <property type="entry name" value="Tetratricopeptide repeat domain"/>
    <property type="match status" value="2"/>
</dbReference>
<protein>
    <recommendedName>
        <fullName evidence="5">Tetratricopeptide repeat protein</fullName>
    </recommendedName>
</protein>
<evidence type="ECO:0000313" key="4">
    <source>
        <dbReference type="Proteomes" id="UP000001880"/>
    </source>
</evidence>
<proteinExistence type="predicted"/>
<name>D0LU36_HALO1</name>
<evidence type="ECO:0000256" key="2">
    <source>
        <dbReference type="SAM" id="MobiDB-lite"/>
    </source>
</evidence>
<dbReference type="STRING" id="502025.Hoch_4911"/>
<feature type="region of interest" description="Disordered" evidence="2">
    <location>
        <begin position="423"/>
        <end position="453"/>
    </location>
</feature>
<sequence length="832" mass="89780">MANRPEDALWSRVDNGLHTVVIGGLPEPAPSARNLIRIACDLPQHSLGPVFEALREVEHLMGGSPLVEQARRAQHWVVVGLRQRMLGEHPESGPEAELVEACNRLLQHTEQPYALVFEALEAADENTVDLLVRMLQRPGWMRMPLVLGFRERHDEMPAARLIEVLHGLEGDDAVLSWEKPARAANTATPQPPDTWSNLPADVLQVLRAGATVGTGFEAELVAALLDLEALDVYDHLQRAYDLGVPLKDRGEGRFFLPKSWAESLRASLLPSVLAVWHRRLGMLLAGLSMEAGEEADGEDNFGPLYRIPQTPNPADFDGAEPMPFEQGGAAAGSSDVLDGDGTPSFAHMFDEPDDDGASHTASVTRIHPRRRDDGAALDEGASEAGASATERGASAAERGATGEERGADLGGTMDNVVFGVFSHASPDSRTRGREEEPARVNVSAPPTRRQPLHDPARAAEHLSAAGDVEAAAKRYMLAAGQAASLGAYGQAMEHVRKSLSLIDRLPSTPARRRFRIQTLVTLARLQAQAASPNPELNSAFTLSSALDTVDAALAALRSDDPPELHADARSMAASICYDLGDAASLTRALQELDRASAMHLEAGDEVAAARLLNDQAAVYVRLGDPGRASLLLAKSQQIFESRADSDPVTMIELAETHHLLASLPFHARIRSGHEADALAMGIEHARLAERWYRELGANRELARVWETIGRLELQRRDHERAGEHLSRALQVQNRIGDVTGLARTTAAMAEVLSARGMHRNALVMLSDSIELNIDKGSPIGLAYNRRGYEALRDALANEDSSDLADGLAQVGDRLARAESLLGQVALPDGPFG</sequence>
<evidence type="ECO:0008006" key="5">
    <source>
        <dbReference type="Google" id="ProtNLM"/>
    </source>
</evidence>
<dbReference type="InterPro" id="IPR019734">
    <property type="entry name" value="TPR_rpt"/>
</dbReference>
<dbReference type="InterPro" id="IPR011990">
    <property type="entry name" value="TPR-like_helical_dom_sf"/>
</dbReference>
<dbReference type="OrthoDB" id="5494898at2"/>
<dbReference type="Pfam" id="PF13424">
    <property type="entry name" value="TPR_12"/>
    <property type="match status" value="1"/>
</dbReference>
<feature type="compositionally biased region" description="Low complexity" evidence="2">
    <location>
        <begin position="377"/>
        <end position="399"/>
    </location>
</feature>
<evidence type="ECO:0000313" key="3">
    <source>
        <dbReference type="EMBL" id="ACY17400.1"/>
    </source>
</evidence>
<dbReference type="Proteomes" id="UP000001880">
    <property type="component" value="Chromosome"/>
</dbReference>
<keyword evidence="1" id="KW-0802">TPR repeat</keyword>
<dbReference type="RefSeq" id="WP_012829992.1">
    <property type="nucleotide sequence ID" value="NC_013440.1"/>
</dbReference>
<evidence type="ECO:0000256" key="1">
    <source>
        <dbReference type="PROSITE-ProRule" id="PRU00339"/>
    </source>
</evidence>
<gene>
    <name evidence="3" type="ordered locus">Hoch_4911</name>
</gene>
<dbReference type="SUPFAM" id="SSF48452">
    <property type="entry name" value="TPR-like"/>
    <property type="match status" value="2"/>
</dbReference>
<dbReference type="eggNOG" id="COG0457">
    <property type="taxonomic scope" value="Bacteria"/>
</dbReference>
<dbReference type="AlphaFoldDB" id="D0LU36"/>
<feature type="repeat" description="TPR" evidence="1">
    <location>
        <begin position="702"/>
        <end position="735"/>
    </location>
</feature>
<accession>D0LU36</accession>
<organism evidence="3 4">
    <name type="scientific">Haliangium ochraceum (strain DSM 14365 / JCM 11303 / SMP-2)</name>
    <dbReference type="NCBI Taxonomy" id="502025"/>
    <lineage>
        <taxon>Bacteria</taxon>
        <taxon>Pseudomonadati</taxon>
        <taxon>Myxococcota</taxon>
        <taxon>Polyangia</taxon>
        <taxon>Haliangiales</taxon>
        <taxon>Kofleriaceae</taxon>
        <taxon>Haliangium</taxon>
    </lineage>
</organism>
<feature type="compositionally biased region" description="Basic and acidic residues" evidence="2">
    <location>
        <begin position="426"/>
        <end position="438"/>
    </location>
</feature>
<reference evidence="3 4" key="1">
    <citation type="journal article" date="2010" name="Stand. Genomic Sci.">
        <title>Complete genome sequence of Haliangium ochraceum type strain (SMP-2).</title>
        <authorList>
            <consortium name="US DOE Joint Genome Institute (JGI-PGF)"/>
            <person name="Ivanova N."/>
            <person name="Daum C."/>
            <person name="Lang E."/>
            <person name="Abt B."/>
            <person name="Kopitz M."/>
            <person name="Saunders E."/>
            <person name="Lapidus A."/>
            <person name="Lucas S."/>
            <person name="Glavina Del Rio T."/>
            <person name="Nolan M."/>
            <person name="Tice H."/>
            <person name="Copeland A."/>
            <person name="Cheng J.F."/>
            <person name="Chen F."/>
            <person name="Bruce D."/>
            <person name="Goodwin L."/>
            <person name="Pitluck S."/>
            <person name="Mavromatis K."/>
            <person name="Pati A."/>
            <person name="Mikhailova N."/>
            <person name="Chen A."/>
            <person name="Palaniappan K."/>
            <person name="Land M."/>
            <person name="Hauser L."/>
            <person name="Chang Y.J."/>
            <person name="Jeffries C.D."/>
            <person name="Detter J.C."/>
            <person name="Brettin T."/>
            <person name="Rohde M."/>
            <person name="Goker M."/>
            <person name="Bristow J."/>
            <person name="Markowitz V."/>
            <person name="Eisen J.A."/>
            <person name="Hugenholtz P."/>
            <person name="Kyrpides N.C."/>
            <person name="Klenk H.P."/>
        </authorList>
    </citation>
    <scope>NUCLEOTIDE SEQUENCE [LARGE SCALE GENOMIC DNA]</scope>
    <source>
        <strain evidence="4">DSM 14365 / CIP 107738 / JCM 11303 / AJ 13395 / SMP-2</strain>
    </source>
</reference>